<evidence type="ECO:0000313" key="9">
    <source>
        <dbReference type="RefSeq" id="XP_022344877.1"/>
    </source>
</evidence>
<keyword evidence="6" id="KW-0460">Magnesium</keyword>
<evidence type="ECO:0000256" key="3">
    <source>
        <dbReference type="ARBA" id="ARBA00022679"/>
    </source>
</evidence>
<dbReference type="KEGG" id="cvn:111137628"/>
<dbReference type="Proteomes" id="UP000694844">
    <property type="component" value="Chromosome 5"/>
</dbReference>
<dbReference type="GO" id="GO:0016779">
    <property type="term" value="F:nucleotidyltransferase activity"/>
    <property type="evidence" value="ECO:0007669"/>
    <property type="project" value="UniProtKB-KW"/>
</dbReference>
<dbReference type="AlphaFoldDB" id="A0AAH8I9H4"/>
<accession>A0AAH8I9H4</accession>
<reference evidence="9" key="1">
    <citation type="submission" date="2025-08" db="UniProtKB">
        <authorList>
            <consortium name="RefSeq"/>
        </authorList>
    </citation>
    <scope>IDENTIFICATION</scope>
    <source>
        <tissue evidence="9">Whole sample</tissue>
    </source>
</reference>
<dbReference type="InterPro" id="IPR024810">
    <property type="entry name" value="MAB21L/cGLR"/>
</dbReference>
<dbReference type="GeneID" id="111137628"/>
<dbReference type="RefSeq" id="XP_022344877.1">
    <property type="nucleotide sequence ID" value="XM_022489169.1"/>
</dbReference>
<dbReference type="GO" id="GO:0046872">
    <property type="term" value="F:metal ion binding"/>
    <property type="evidence" value="ECO:0007669"/>
    <property type="project" value="UniProtKB-KW"/>
</dbReference>
<name>A0AAH8I9H4_CRAVI</name>
<keyword evidence="3" id="KW-0808">Transferase</keyword>
<keyword evidence="4" id="KW-0548">Nucleotidyltransferase</keyword>
<feature type="domain" description="Mab-21-like HhH/H2TH-like" evidence="7">
    <location>
        <begin position="279"/>
        <end position="350"/>
    </location>
</feature>
<dbReference type="PANTHER" id="PTHR10656">
    <property type="entry name" value="CELL FATE DETERMINING PROTEIN MAB21-RELATED"/>
    <property type="match status" value="1"/>
</dbReference>
<keyword evidence="8" id="KW-1185">Reference proteome</keyword>
<comment type="similarity">
    <text evidence="2">Belongs to the mab-21 family.</text>
</comment>
<sequence length="632" mass="72826">MNASESCEELNATLSAYLESLDSRQRQVEEIRQLHHKVWAMKTNHAPIIEHRAGSRVEKQTRICPNDIRSDIDFMLEVNNVVVFAKGNGGICFQPTSRDGYFGRILISDQYRDSLMIDTHLKAIFTESSLKRDKFSNRFVLVPNVFKQNVVRESGLKYQQTKSPQSTGPSIPGRGVVNEYDVVPCLRLNTWPEETTTWISRGKPLSVFDPSWRKKVLVASPVFLVAAGEINSCFQKEQFRTSFSMPEIECFKKLPNLVRQLFGLAKYVFTYLLSSVGFLSWFHIKYLLFWMVEKDEIDWNNISPVCFLFHLMDSIKQSVRDGNVQHFFLDNCNIFPEHRRTYEREYAYDQILSDKQLVTECLKRLLRTELLETSRTVMASEFTNTESRLVSSNTYCDGYLTRLLSVIVFVWQETSASEKMSSSFAEKILEDCGVNEYTRKLVTILELYFRGNVPGKLSLNSLAHGAFLAYMQGDFAVCLSSCSQHVTSTCVRDDDCILGVTLTRYDRTPHLDEPLRFALDRLEQKFGTCPRVSLHPLFFLKHVLLQCELKKRDNGLKCLDTLFSDLHGFSKSLSPRTPYCGLLSYQAVAFLVIEGYNEYFKRENIDIRLYETDTYVKLDISLTPATCSFDLR</sequence>
<keyword evidence="5" id="KW-0479">Metal-binding</keyword>
<evidence type="ECO:0000259" key="7">
    <source>
        <dbReference type="Pfam" id="PF20266"/>
    </source>
</evidence>
<gene>
    <name evidence="9" type="primary">LOC111137628</name>
</gene>
<comment type="cofactor">
    <cofactor evidence="1">
        <name>Mg(2+)</name>
        <dbReference type="ChEBI" id="CHEBI:18420"/>
    </cofactor>
</comment>
<dbReference type="PANTHER" id="PTHR10656:SF42">
    <property type="entry name" value="CYCLIC GMP-AMP SYNTHASE-LIKE PROTEIN-RELATED"/>
    <property type="match status" value="1"/>
</dbReference>
<dbReference type="Pfam" id="PF20266">
    <property type="entry name" value="Mab-21_C"/>
    <property type="match status" value="1"/>
</dbReference>
<evidence type="ECO:0000313" key="8">
    <source>
        <dbReference type="Proteomes" id="UP000694844"/>
    </source>
</evidence>
<evidence type="ECO:0000256" key="5">
    <source>
        <dbReference type="ARBA" id="ARBA00022723"/>
    </source>
</evidence>
<dbReference type="Gene3D" id="1.10.1410.40">
    <property type="match status" value="1"/>
</dbReference>
<organism evidence="8 9">
    <name type="scientific">Crassostrea virginica</name>
    <name type="common">Eastern oyster</name>
    <dbReference type="NCBI Taxonomy" id="6565"/>
    <lineage>
        <taxon>Eukaryota</taxon>
        <taxon>Metazoa</taxon>
        <taxon>Spiralia</taxon>
        <taxon>Lophotrochozoa</taxon>
        <taxon>Mollusca</taxon>
        <taxon>Bivalvia</taxon>
        <taxon>Autobranchia</taxon>
        <taxon>Pteriomorphia</taxon>
        <taxon>Ostreida</taxon>
        <taxon>Ostreoidea</taxon>
        <taxon>Ostreidae</taxon>
        <taxon>Crassostrea</taxon>
    </lineage>
</organism>
<dbReference type="SMART" id="SM01265">
    <property type="entry name" value="Mab-21"/>
    <property type="match status" value="1"/>
</dbReference>
<evidence type="ECO:0000256" key="1">
    <source>
        <dbReference type="ARBA" id="ARBA00001946"/>
    </source>
</evidence>
<protein>
    <submittedName>
        <fullName evidence="9">Uncharacterized protein LOC111137628</fullName>
    </submittedName>
</protein>
<evidence type="ECO:0000256" key="4">
    <source>
        <dbReference type="ARBA" id="ARBA00022695"/>
    </source>
</evidence>
<evidence type="ECO:0000256" key="6">
    <source>
        <dbReference type="ARBA" id="ARBA00022842"/>
    </source>
</evidence>
<dbReference type="InterPro" id="IPR046906">
    <property type="entry name" value="Mab-21_HhH/H2TH-like"/>
</dbReference>
<evidence type="ECO:0000256" key="2">
    <source>
        <dbReference type="ARBA" id="ARBA00008307"/>
    </source>
</evidence>
<proteinExistence type="inferred from homology"/>